<feature type="domain" description="Acyltransferase 3" evidence="2">
    <location>
        <begin position="66"/>
        <end position="467"/>
    </location>
</feature>
<dbReference type="PANTHER" id="PTHR23028">
    <property type="entry name" value="ACETYLTRANSFERASE"/>
    <property type="match status" value="1"/>
</dbReference>
<evidence type="ECO:0000259" key="2">
    <source>
        <dbReference type="Pfam" id="PF01757"/>
    </source>
</evidence>
<sequence length="490" mass="56621">MYSPDRTSSDDAPLLEQLETDQRMHLDMNEKHIKRRVFWDRLSILKPSFLRQNASSDDAQRPHPTAWLDGLRGVAAFLVYIYHFQHMFHQSFNLGYGSNEGDNDHWLIQLPIIRLTVNGQVQVATFYVLSGISLSLKPLRLARNREFDRFFDTMFSSVFRRALRLYLPVLAVQIGVLFATLLGLYNHGYALSQNWPYGGTNELMHTVFDSNWAQIEDWLRAMWHFVDPLIPYQPRLMYDVHTWTIPIEFRNSVILFVTLVGFSKLKPRIRMSLGVVLWMYCMCHTVIESETALFMAGMVVAEFMVIQDESAKQSHLAASSIKSWNQRADVQCVFWCATGLFGLHLLSWPVWNAERTPGYRTLARMTPRFTDIQEYFWQRIGAAMFVFALSGSAFLRHPFQTPLAVYLGKISFPLYIVHGPLNHTLGLWLVEMFFKVTGSESFAGYETGVILAFCIEAIVVVWLADLVMRTVDGPSVRFGRWLQGKWEVRS</sequence>
<feature type="transmembrane region" description="Helical" evidence="1">
    <location>
        <begin position="375"/>
        <end position="395"/>
    </location>
</feature>
<dbReference type="EMBL" id="WJXW01000001">
    <property type="protein sequence ID" value="KAF9741651.1"/>
    <property type="molecule type" value="Genomic_DNA"/>
</dbReference>
<proteinExistence type="predicted"/>
<keyword evidence="1" id="KW-1133">Transmembrane helix</keyword>
<evidence type="ECO:0000256" key="1">
    <source>
        <dbReference type="SAM" id="Phobius"/>
    </source>
</evidence>
<keyword evidence="1" id="KW-0472">Membrane</keyword>
<dbReference type="PANTHER" id="PTHR23028:SF134">
    <property type="entry name" value="PUTATIVE (AFU_ORTHOLOGUE AFUA_4G08520)-RELATED"/>
    <property type="match status" value="1"/>
</dbReference>
<dbReference type="AlphaFoldDB" id="A0A9P6GTN2"/>
<name>A0A9P6GTN2_9PLEO</name>
<keyword evidence="1" id="KW-0812">Transmembrane</keyword>
<evidence type="ECO:0000313" key="3">
    <source>
        <dbReference type="EMBL" id="KAF9741651.1"/>
    </source>
</evidence>
<dbReference type="OrthoDB" id="5819582at2759"/>
<keyword evidence="4" id="KW-1185">Reference proteome</keyword>
<protein>
    <submittedName>
        <fullName evidence="3">Acyltransferase</fullName>
    </submittedName>
</protein>
<feature type="transmembrane region" description="Helical" evidence="1">
    <location>
        <begin position="449"/>
        <end position="468"/>
    </location>
</feature>
<keyword evidence="3" id="KW-0808">Transferase</keyword>
<organism evidence="3 4">
    <name type="scientific">Paraphaeosphaeria minitans</name>
    <dbReference type="NCBI Taxonomy" id="565426"/>
    <lineage>
        <taxon>Eukaryota</taxon>
        <taxon>Fungi</taxon>
        <taxon>Dikarya</taxon>
        <taxon>Ascomycota</taxon>
        <taxon>Pezizomycotina</taxon>
        <taxon>Dothideomycetes</taxon>
        <taxon>Pleosporomycetidae</taxon>
        <taxon>Pleosporales</taxon>
        <taxon>Massarineae</taxon>
        <taxon>Didymosphaeriaceae</taxon>
        <taxon>Paraphaeosphaeria</taxon>
    </lineage>
</organism>
<comment type="caution">
    <text evidence="3">The sequence shown here is derived from an EMBL/GenBank/DDBJ whole genome shotgun (WGS) entry which is preliminary data.</text>
</comment>
<gene>
    <name evidence="3" type="ORF">PMIN01_01190</name>
</gene>
<feature type="transmembrane region" description="Helical" evidence="1">
    <location>
        <begin position="332"/>
        <end position="351"/>
    </location>
</feature>
<accession>A0A9P6GTN2</accession>
<dbReference type="GO" id="GO:0016747">
    <property type="term" value="F:acyltransferase activity, transferring groups other than amino-acyl groups"/>
    <property type="evidence" value="ECO:0007669"/>
    <property type="project" value="InterPro"/>
</dbReference>
<evidence type="ECO:0000313" key="4">
    <source>
        <dbReference type="Proteomes" id="UP000756921"/>
    </source>
</evidence>
<keyword evidence="3" id="KW-0012">Acyltransferase</keyword>
<feature type="transmembrane region" description="Helical" evidence="1">
    <location>
        <begin position="165"/>
        <end position="185"/>
    </location>
</feature>
<feature type="transmembrane region" description="Helical" evidence="1">
    <location>
        <begin position="243"/>
        <end position="262"/>
    </location>
</feature>
<dbReference type="Proteomes" id="UP000756921">
    <property type="component" value="Unassembled WGS sequence"/>
</dbReference>
<reference evidence="3" key="1">
    <citation type="journal article" date="2020" name="Mol. Plant Microbe Interact.">
        <title>Genome Sequence of the Biocontrol Agent Coniothyrium minitans strain Conio (IMI 134523).</title>
        <authorList>
            <person name="Patel D."/>
            <person name="Shittu T.A."/>
            <person name="Baroncelli R."/>
            <person name="Muthumeenakshi S."/>
            <person name="Osborne T.H."/>
            <person name="Janganan T.K."/>
            <person name="Sreenivasaprasad S."/>
        </authorList>
    </citation>
    <scope>NUCLEOTIDE SEQUENCE</scope>
    <source>
        <strain evidence="3">Conio</strain>
    </source>
</reference>
<feature type="transmembrane region" description="Helical" evidence="1">
    <location>
        <begin position="407"/>
        <end position="429"/>
    </location>
</feature>
<dbReference type="InterPro" id="IPR050879">
    <property type="entry name" value="Acyltransferase_3"/>
</dbReference>
<dbReference type="InterPro" id="IPR002656">
    <property type="entry name" value="Acyl_transf_3_dom"/>
</dbReference>
<dbReference type="Pfam" id="PF01757">
    <property type="entry name" value="Acyl_transf_3"/>
    <property type="match status" value="1"/>
</dbReference>